<dbReference type="Gramene" id="C.cajan_38009.t">
    <property type="protein sequence ID" value="C.cajan_38009.t.cds1"/>
    <property type="gene ID" value="C.cajan_38009"/>
</dbReference>
<gene>
    <name evidence="1" type="ORF">KK1_040260</name>
</gene>
<keyword evidence="2" id="KW-1185">Reference proteome</keyword>
<evidence type="ECO:0000313" key="2">
    <source>
        <dbReference type="Proteomes" id="UP000075243"/>
    </source>
</evidence>
<dbReference type="Proteomes" id="UP000075243">
    <property type="component" value="Unassembled WGS sequence"/>
</dbReference>
<name>A0A151R7H5_CAJCA</name>
<dbReference type="EMBL" id="KQ483996">
    <property type="protein sequence ID" value="KYP38491.1"/>
    <property type="molecule type" value="Genomic_DNA"/>
</dbReference>
<dbReference type="PANTHER" id="PTHR33710">
    <property type="entry name" value="BNAC02G09200D PROTEIN"/>
    <property type="match status" value="1"/>
</dbReference>
<sequence>MNIPLFGRKYTWHRMHHGFASLHKQLDRAISNVHWTRAFPEAVVEVLTRAHSDHHRLILRSSGGYMVAQKRPFQFEAAWFSHQGYEDVVLNAWRQSSGNILESLKHVREASLVFNKEVFGNIGLRKKILGARLRGLERYLEKVDSRRHALLYQELFQEYELVLQQEETLWYQKSREKWIKLGNKNTAFFHTQTVVRRKRNKILGLHLPSGAWCTDGNLLKQEALAYFKSLLGASEATLQVLPPCPISLSLEE</sequence>
<evidence type="ECO:0000313" key="1">
    <source>
        <dbReference type="EMBL" id="KYP38491.1"/>
    </source>
</evidence>
<accession>A0A151R7H5</accession>
<reference evidence="1" key="1">
    <citation type="journal article" date="2012" name="Nat. Biotechnol.">
        <title>Draft genome sequence of pigeonpea (Cajanus cajan), an orphan legume crop of resource-poor farmers.</title>
        <authorList>
            <person name="Varshney R.K."/>
            <person name="Chen W."/>
            <person name="Li Y."/>
            <person name="Bharti A.K."/>
            <person name="Saxena R.K."/>
            <person name="Schlueter J.A."/>
            <person name="Donoghue M.T."/>
            <person name="Azam S."/>
            <person name="Fan G."/>
            <person name="Whaley A.M."/>
            <person name="Farmer A.D."/>
            <person name="Sheridan J."/>
            <person name="Iwata A."/>
            <person name="Tuteja R."/>
            <person name="Penmetsa R.V."/>
            <person name="Wu W."/>
            <person name="Upadhyaya H.D."/>
            <person name="Yang S.P."/>
            <person name="Shah T."/>
            <person name="Saxena K.B."/>
            <person name="Michael T."/>
            <person name="McCombie W.R."/>
            <person name="Yang B."/>
            <person name="Zhang G."/>
            <person name="Yang H."/>
            <person name="Wang J."/>
            <person name="Spillane C."/>
            <person name="Cook D.R."/>
            <person name="May G.D."/>
            <person name="Xu X."/>
            <person name="Jackson S.A."/>
        </authorList>
    </citation>
    <scope>NUCLEOTIDE SEQUENCE [LARGE SCALE GENOMIC DNA]</scope>
</reference>
<proteinExistence type="predicted"/>
<protein>
    <submittedName>
        <fullName evidence="1">Uncharacterized protein</fullName>
    </submittedName>
</protein>
<dbReference type="PANTHER" id="PTHR33710:SF62">
    <property type="entry name" value="DUF4283 DOMAIN PROTEIN"/>
    <property type="match status" value="1"/>
</dbReference>
<dbReference type="AlphaFoldDB" id="A0A151R7H5"/>
<dbReference type="OMA" id="DETWHID"/>
<organism evidence="1 2">
    <name type="scientific">Cajanus cajan</name>
    <name type="common">Pigeon pea</name>
    <name type="synonym">Cajanus indicus</name>
    <dbReference type="NCBI Taxonomy" id="3821"/>
    <lineage>
        <taxon>Eukaryota</taxon>
        <taxon>Viridiplantae</taxon>
        <taxon>Streptophyta</taxon>
        <taxon>Embryophyta</taxon>
        <taxon>Tracheophyta</taxon>
        <taxon>Spermatophyta</taxon>
        <taxon>Magnoliopsida</taxon>
        <taxon>eudicotyledons</taxon>
        <taxon>Gunneridae</taxon>
        <taxon>Pentapetalae</taxon>
        <taxon>rosids</taxon>
        <taxon>fabids</taxon>
        <taxon>Fabales</taxon>
        <taxon>Fabaceae</taxon>
        <taxon>Papilionoideae</taxon>
        <taxon>50 kb inversion clade</taxon>
        <taxon>NPAAA clade</taxon>
        <taxon>indigoferoid/millettioid clade</taxon>
        <taxon>Phaseoleae</taxon>
        <taxon>Cajanus</taxon>
    </lineage>
</organism>